<name>A0A9X2GUS4_9ACTN</name>
<sequence length="154" mass="15028">MTTMIQGDQLRTLLLGAKVDRAAANLPQTATGALFNVTGGRVLVTSITGRVTTSIQAQANAVKLVATPSGSGTVNDLSATVDVNGLAAGGLLGATGLAGDALVKSTGGGVSNLRNPIVVAPGAIGLNTAASNTGQVEWSLTYVALDNGATVAAA</sequence>
<protein>
    <submittedName>
        <fullName evidence="1">Uncharacterized protein</fullName>
    </submittedName>
</protein>
<dbReference type="AlphaFoldDB" id="A0A9X2GUS4"/>
<dbReference type="RefSeq" id="WP_253756587.1">
    <property type="nucleotide sequence ID" value="NZ_BAABKA010000012.1"/>
</dbReference>
<organism evidence="1 2">
    <name type="scientific">Nonomuraea thailandensis</name>
    <dbReference type="NCBI Taxonomy" id="1188745"/>
    <lineage>
        <taxon>Bacteria</taxon>
        <taxon>Bacillati</taxon>
        <taxon>Actinomycetota</taxon>
        <taxon>Actinomycetes</taxon>
        <taxon>Streptosporangiales</taxon>
        <taxon>Streptosporangiaceae</taxon>
        <taxon>Nonomuraea</taxon>
    </lineage>
</organism>
<comment type="caution">
    <text evidence="1">The sequence shown here is derived from an EMBL/GenBank/DDBJ whole genome shotgun (WGS) entry which is preliminary data.</text>
</comment>
<dbReference type="EMBL" id="JAMZEB010000002">
    <property type="protein sequence ID" value="MCP2364280.1"/>
    <property type="molecule type" value="Genomic_DNA"/>
</dbReference>
<evidence type="ECO:0000313" key="1">
    <source>
        <dbReference type="EMBL" id="MCP2364280.1"/>
    </source>
</evidence>
<evidence type="ECO:0000313" key="2">
    <source>
        <dbReference type="Proteomes" id="UP001139648"/>
    </source>
</evidence>
<keyword evidence="2" id="KW-1185">Reference proteome</keyword>
<gene>
    <name evidence="1" type="ORF">HD597_011300</name>
</gene>
<reference evidence="1" key="1">
    <citation type="submission" date="2022-06" db="EMBL/GenBank/DDBJ databases">
        <title>Sequencing the genomes of 1000 actinobacteria strains.</title>
        <authorList>
            <person name="Klenk H.-P."/>
        </authorList>
    </citation>
    <scope>NUCLEOTIDE SEQUENCE</scope>
    <source>
        <strain evidence="1">DSM 46694</strain>
    </source>
</reference>
<accession>A0A9X2GUS4</accession>
<proteinExistence type="predicted"/>
<dbReference type="Proteomes" id="UP001139648">
    <property type="component" value="Unassembled WGS sequence"/>
</dbReference>